<name>A0A1U6INK4_9SPHN</name>
<dbReference type="STRING" id="428990.SAMN06295987_11018"/>
<organism evidence="2 3">
    <name type="scientific">Novosphingobium mathurense</name>
    <dbReference type="NCBI Taxonomy" id="428990"/>
    <lineage>
        <taxon>Bacteria</taxon>
        <taxon>Pseudomonadati</taxon>
        <taxon>Pseudomonadota</taxon>
        <taxon>Alphaproteobacteria</taxon>
        <taxon>Sphingomonadales</taxon>
        <taxon>Sphingomonadaceae</taxon>
        <taxon>Novosphingobium</taxon>
    </lineage>
</organism>
<accession>A0A1U6INK4</accession>
<dbReference type="Gene3D" id="2.40.50.200">
    <property type="entry name" value="Bacterial OB-fold"/>
    <property type="match status" value="1"/>
</dbReference>
<evidence type="ECO:0000256" key="1">
    <source>
        <dbReference type="SAM" id="SignalP"/>
    </source>
</evidence>
<keyword evidence="3" id="KW-1185">Reference proteome</keyword>
<dbReference type="AlphaFoldDB" id="A0A1U6INK4"/>
<protein>
    <recommendedName>
        <fullName evidence="4">Bacterial OB-fold domain-containing protein</fullName>
    </recommendedName>
</protein>
<gene>
    <name evidence="2" type="ORF">SAMN06295987_11018</name>
</gene>
<sequence>MFNKILISVTALTALSLSFSAAAQTPTTAYDGEWLSVSGTVQSVSGDNFVLDYGEKTIPVEMDDYDWYDENKLVVGDQVSVTGRMDDDFFQSRRIEASSVYVDDLHTLFYASADDEEDAVVPVVDYDVLRTGGLTLTGKVQSINGDEFQLDTGLFNYRVDTDKLYYDPFDDTGIQHITVGDRVSVTGTMDSADLFDRREIDATALTELSS</sequence>
<dbReference type="SUPFAM" id="SSF101756">
    <property type="entry name" value="Hypothetical protein YgiW"/>
    <property type="match status" value="1"/>
</dbReference>
<evidence type="ECO:0000313" key="2">
    <source>
        <dbReference type="EMBL" id="SLK09580.1"/>
    </source>
</evidence>
<dbReference type="EMBL" id="FVZE01000010">
    <property type="protein sequence ID" value="SLK09580.1"/>
    <property type="molecule type" value="Genomic_DNA"/>
</dbReference>
<dbReference type="Proteomes" id="UP000190989">
    <property type="component" value="Unassembled WGS sequence"/>
</dbReference>
<proteinExistence type="predicted"/>
<evidence type="ECO:0008006" key="4">
    <source>
        <dbReference type="Google" id="ProtNLM"/>
    </source>
</evidence>
<evidence type="ECO:0000313" key="3">
    <source>
        <dbReference type="Proteomes" id="UP000190989"/>
    </source>
</evidence>
<keyword evidence="1" id="KW-0732">Signal</keyword>
<reference evidence="3" key="1">
    <citation type="submission" date="2017-02" db="EMBL/GenBank/DDBJ databases">
        <authorList>
            <person name="Varghese N."/>
            <person name="Submissions S."/>
        </authorList>
    </citation>
    <scope>NUCLEOTIDE SEQUENCE [LARGE SCALE GENOMIC DNA]</scope>
    <source>
        <strain evidence="3">SM117</strain>
    </source>
</reference>
<dbReference type="InterPro" id="IPR036700">
    <property type="entry name" value="BOBF_sf"/>
</dbReference>
<dbReference type="RefSeq" id="WP_139384088.1">
    <property type="nucleotide sequence ID" value="NZ_FVZE01000010.1"/>
</dbReference>
<feature type="signal peptide" evidence="1">
    <location>
        <begin position="1"/>
        <end position="23"/>
    </location>
</feature>
<feature type="chain" id="PRO_5012437028" description="Bacterial OB-fold domain-containing protein" evidence="1">
    <location>
        <begin position="24"/>
        <end position="210"/>
    </location>
</feature>